<dbReference type="InterPro" id="IPR014145">
    <property type="entry name" value="LigD_pol_dom"/>
</dbReference>
<dbReference type="Gene3D" id="3.30.470.30">
    <property type="entry name" value="DNA ligase/mRNA capping enzyme"/>
    <property type="match status" value="1"/>
</dbReference>
<dbReference type="NCBIfam" id="TIGR02779">
    <property type="entry name" value="NHEJ_ligase_lig"/>
    <property type="match status" value="1"/>
</dbReference>
<dbReference type="SUPFAM" id="SSF56091">
    <property type="entry name" value="DNA ligase/mRNA capping enzyme, catalytic domain"/>
    <property type="match status" value="1"/>
</dbReference>
<evidence type="ECO:0000256" key="9">
    <source>
        <dbReference type="ARBA" id="ARBA00022763"/>
    </source>
</evidence>
<evidence type="ECO:0000313" key="24">
    <source>
        <dbReference type="Proteomes" id="UP000008850"/>
    </source>
</evidence>
<dbReference type="NCBIfam" id="TIGR02776">
    <property type="entry name" value="NHEJ_ligase_prk"/>
    <property type="match status" value="1"/>
</dbReference>
<evidence type="ECO:0000256" key="16">
    <source>
        <dbReference type="ARBA" id="ARBA00023204"/>
    </source>
</evidence>
<evidence type="ECO:0000256" key="8">
    <source>
        <dbReference type="ARBA" id="ARBA00022741"/>
    </source>
</evidence>
<dbReference type="InterPro" id="IPR014144">
    <property type="entry name" value="LigD_PE_domain"/>
</dbReference>
<evidence type="ECO:0000256" key="18">
    <source>
        <dbReference type="ARBA" id="ARBA00023268"/>
    </source>
</evidence>
<dbReference type="Pfam" id="PF21686">
    <property type="entry name" value="LigD_Prim-Pol"/>
    <property type="match status" value="1"/>
</dbReference>
<name>G4RCU3_PELHB</name>
<dbReference type="Pfam" id="PF01068">
    <property type="entry name" value="DNA_ligase_A_M"/>
    <property type="match status" value="1"/>
</dbReference>
<dbReference type="CDD" id="cd07971">
    <property type="entry name" value="OBF_DNA_ligase_LigD"/>
    <property type="match status" value="1"/>
</dbReference>
<evidence type="ECO:0000256" key="2">
    <source>
        <dbReference type="ARBA" id="ARBA00012727"/>
    </source>
</evidence>
<dbReference type="GO" id="GO:0003887">
    <property type="term" value="F:DNA-directed DNA polymerase activity"/>
    <property type="evidence" value="ECO:0007669"/>
    <property type="project" value="UniProtKB-KW"/>
</dbReference>
<dbReference type="SUPFAM" id="SSF50249">
    <property type="entry name" value="Nucleic acid-binding proteins"/>
    <property type="match status" value="1"/>
</dbReference>
<dbReference type="GO" id="GO:0006310">
    <property type="term" value="P:DNA recombination"/>
    <property type="evidence" value="ECO:0007669"/>
    <property type="project" value="UniProtKB-KW"/>
</dbReference>
<dbReference type="Gene3D" id="3.30.1490.70">
    <property type="match status" value="1"/>
</dbReference>
<keyword evidence="14" id="KW-0238">DNA-binding</keyword>
<evidence type="ECO:0000256" key="3">
    <source>
        <dbReference type="ARBA" id="ARBA00022598"/>
    </source>
</evidence>
<keyword evidence="17" id="KW-0464">Manganese</keyword>
<gene>
    <name evidence="23" type="ordered locus">KKY_1733</name>
</gene>
<dbReference type="eggNOG" id="COG1793">
    <property type="taxonomic scope" value="Bacteria"/>
</dbReference>
<dbReference type="PANTHER" id="PTHR42705:SF2">
    <property type="entry name" value="BIFUNCTIONAL NON-HOMOLOGOUS END JOINING PROTEIN LIGD"/>
    <property type="match status" value="1"/>
</dbReference>
<dbReference type="eggNOG" id="COG3285">
    <property type="taxonomic scope" value="Bacteria"/>
</dbReference>
<keyword evidence="11" id="KW-0269">Exonuclease</keyword>
<evidence type="ECO:0000256" key="21">
    <source>
        <dbReference type="SAM" id="MobiDB-lite"/>
    </source>
</evidence>
<evidence type="ECO:0000256" key="1">
    <source>
        <dbReference type="ARBA" id="ARBA00001936"/>
    </source>
</evidence>
<evidence type="ECO:0000256" key="12">
    <source>
        <dbReference type="ARBA" id="ARBA00022840"/>
    </source>
</evidence>
<keyword evidence="7" id="KW-0479">Metal-binding</keyword>
<dbReference type="STRING" id="1082931.KKY_1733"/>
<evidence type="ECO:0000256" key="15">
    <source>
        <dbReference type="ARBA" id="ARBA00023172"/>
    </source>
</evidence>
<dbReference type="InterPro" id="IPR052171">
    <property type="entry name" value="NHEJ_LigD"/>
</dbReference>
<keyword evidence="5" id="KW-0548">Nucleotidyltransferase</keyword>
<keyword evidence="6" id="KW-0540">Nuclease</keyword>
<evidence type="ECO:0000256" key="11">
    <source>
        <dbReference type="ARBA" id="ARBA00022839"/>
    </source>
</evidence>
<dbReference type="AlphaFoldDB" id="G4RCU3"/>
<dbReference type="HOGENOM" id="CLU_008325_0_2_5"/>
<dbReference type="EC" id="6.5.1.1" evidence="2"/>
<dbReference type="GO" id="GO:0046872">
    <property type="term" value="F:metal ion binding"/>
    <property type="evidence" value="ECO:0007669"/>
    <property type="project" value="UniProtKB-KW"/>
</dbReference>
<dbReference type="EMBL" id="CP003075">
    <property type="protein sequence ID" value="AEQ51748.1"/>
    <property type="molecule type" value="Genomic_DNA"/>
</dbReference>
<dbReference type="GO" id="GO:0004527">
    <property type="term" value="F:exonuclease activity"/>
    <property type="evidence" value="ECO:0007669"/>
    <property type="project" value="UniProtKB-KW"/>
</dbReference>
<dbReference type="InterPro" id="IPR014146">
    <property type="entry name" value="LigD_ligase_dom"/>
</dbReference>
<dbReference type="GO" id="GO:0003677">
    <property type="term" value="F:DNA binding"/>
    <property type="evidence" value="ECO:0007669"/>
    <property type="project" value="UniProtKB-KW"/>
</dbReference>
<keyword evidence="10" id="KW-0378">Hydrolase</keyword>
<dbReference type="Gene3D" id="3.90.920.10">
    <property type="entry name" value="DNA primase, PRIM domain"/>
    <property type="match status" value="1"/>
</dbReference>
<sequence>MARARDLLKEYRAKRDFTKTSEPQGGKGASSGNVFVVQKHDATRLHYDFRLEYEGVLKSWAVTRGPSTDPADKRLAVRTEDHPLDYATFEGKIPQGEYGGGTVMLWDFGTWEPVEDANKGFKSGKLKIRLKGDRMKGDWALIRMKPKSGEKRENWLLIKEHDDFATEGGSKLLDKSTSVSTGRKMSAIEKGEPPVRKSKTGGRSLPKFVEPQLATLVDSVPGGNDWLFEMKYDGYRCIAVISGEDVRLYTRNGLDWTDTFASLVAPMSLLTESSMLLDGEICAFDENGKTSFSTLKSHLSEGGPLVYFAFDLLEIDGKSLRAKPLSERKAALENVLGRRTRHDPVQFSPDISGKGTEVFSAICKAGHEGIIAKHGAAPYRSGRGKSWLKVKCTLRQEFVIVGWSPSEKRRGVFASLLLATQQDGKLVYRGRVGTGFPDDLRADLQAMLDKDARKTAPLTGVPRQMARGARWVSPRHLAEIAYTELTPDGILRHPSFLGLREDKPAKGIGLEQPGKAEGGHTLSLTEDTGIAAAEKAGIKLSSPDKVLYPGQGVTKGKLAAYYASVAEAMMPYIANRPLSLVRCPAGRAKQCFFQKHDTGGFAQGMDTVQITEKDGKSDSYFTLDGLEGLLAGVQMGVLEFHIWGSRRDAIEKPDRIVFDIDPDEGLVFGDVKSAALDIRGRLADLGLETFAMVTGGKGIHVIAPIARRAEWPAVKAFAAGFAKQMAEDEPERFTATLSKKARKGKLFIDYLRNERGSTAIAPYSTRAREGAPVAVPVDWNEVERLNAANRFSLEAAVERARDNAWPGYGKLRQSLPKSTK</sequence>
<dbReference type="InterPro" id="IPR033651">
    <property type="entry name" value="PaeLigD_Pol-like"/>
</dbReference>
<keyword evidence="3 23" id="KW-0436">Ligase</keyword>
<proteinExistence type="predicted"/>
<keyword evidence="15" id="KW-0233">DNA recombination</keyword>
<dbReference type="Proteomes" id="UP000008850">
    <property type="component" value="Chromosome"/>
</dbReference>
<dbReference type="Pfam" id="PF04679">
    <property type="entry name" value="DNA_ligase_A_C"/>
    <property type="match status" value="1"/>
</dbReference>
<dbReference type="GO" id="GO:0006281">
    <property type="term" value="P:DNA repair"/>
    <property type="evidence" value="ECO:0007669"/>
    <property type="project" value="UniProtKB-KW"/>
</dbReference>
<keyword evidence="8" id="KW-0547">Nucleotide-binding</keyword>
<feature type="domain" description="ATP-dependent DNA ligase family profile" evidence="22">
    <location>
        <begin position="307"/>
        <end position="391"/>
    </location>
</feature>
<dbReference type="PANTHER" id="PTHR42705">
    <property type="entry name" value="BIFUNCTIONAL NON-HOMOLOGOUS END JOINING PROTEIN LIGD"/>
    <property type="match status" value="1"/>
</dbReference>
<evidence type="ECO:0000313" key="23">
    <source>
        <dbReference type="EMBL" id="AEQ51748.1"/>
    </source>
</evidence>
<dbReference type="NCBIfam" id="TIGR02777">
    <property type="entry name" value="LigD_PE_dom"/>
    <property type="match status" value="1"/>
</dbReference>
<keyword evidence="24" id="KW-1185">Reference proteome</keyword>
<evidence type="ECO:0000256" key="14">
    <source>
        <dbReference type="ARBA" id="ARBA00023125"/>
    </source>
</evidence>
<organism evidence="23 24">
    <name type="scientific">Pelagibacterium halotolerans (strain DSM 22347 / JCM 15775 / CGMCC 1.7692 / B2)</name>
    <dbReference type="NCBI Taxonomy" id="1082931"/>
    <lineage>
        <taxon>Bacteria</taxon>
        <taxon>Pseudomonadati</taxon>
        <taxon>Pseudomonadota</taxon>
        <taxon>Alphaproteobacteria</taxon>
        <taxon>Hyphomicrobiales</taxon>
        <taxon>Devosiaceae</taxon>
        <taxon>Pelagibacterium</taxon>
    </lineage>
</organism>
<dbReference type="GO" id="GO:0003910">
    <property type="term" value="F:DNA ligase (ATP) activity"/>
    <property type="evidence" value="ECO:0007669"/>
    <property type="project" value="UniProtKB-EC"/>
</dbReference>
<protein>
    <recommendedName>
        <fullName evidence="2">DNA ligase (ATP)</fullName>
        <ecNumber evidence="2">6.5.1.1</ecNumber>
    </recommendedName>
    <alternativeName>
        <fullName evidence="19">NHEJ DNA polymerase</fullName>
    </alternativeName>
</protein>
<evidence type="ECO:0000259" key="22">
    <source>
        <dbReference type="PROSITE" id="PS50160"/>
    </source>
</evidence>
<dbReference type="GO" id="GO:0005524">
    <property type="term" value="F:ATP binding"/>
    <property type="evidence" value="ECO:0007669"/>
    <property type="project" value="UniProtKB-KW"/>
</dbReference>
<evidence type="ECO:0000256" key="7">
    <source>
        <dbReference type="ARBA" id="ARBA00022723"/>
    </source>
</evidence>
<keyword evidence="12" id="KW-0067">ATP-binding</keyword>
<keyword evidence="18" id="KW-0511">Multifunctional enzyme</keyword>
<dbReference type="InterPro" id="IPR012309">
    <property type="entry name" value="DNA_ligase_ATP-dep_C"/>
</dbReference>
<evidence type="ECO:0000256" key="10">
    <source>
        <dbReference type="ARBA" id="ARBA00022801"/>
    </source>
</evidence>
<dbReference type="InterPro" id="IPR012310">
    <property type="entry name" value="DNA_ligase_ATP-dep_cent"/>
</dbReference>
<keyword evidence="16" id="KW-0234">DNA repair</keyword>
<dbReference type="Pfam" id="PF13298">
    <property type="entry name" value="LigD_N"/>
    <property type="match status" value="1"/>
</dbReference>
<accession>G4RCU3</accession>
<keyword evidence="13" id="KW-0239">DNA-directed DNA polymerase</keyword>
<evidence type="ECO:0000256" key="20">
    <source>
        <dbReference type="ARBA" id="ARBA00034003"/>
    </source>
</evidence>
<evidence type="ECO:0000256" key="19">
    <source>
        <dbReference type="ARBA" id="ARBA00029943"/>
    </source>
</evidence>
<evidence type="ECO:0000256" key="4">
    <source>
        <dbReference type="ARBA" id="ARBA00022679"/>
    </source>
</evidence>
<dbReference type="RefSeq" id="WP_014130897.1">
    <property type="nucleotide sequence ID" value="NC_016078.1"/>
</dbReference>
<feature type="region of interest" description="Disordered" evidence="21">
    <location>
        <begin position="183"/>
        <end position="204"/>
    </location>
</feature>
<keyword evidence="9" id="KW-0227">DNA damage</keyword>
<comment type="cofactor">
    <cofactor evidence="1">
        <name>Mn(2+)</name>
        <dbReference type="ChEBI" id="CHEBI:29035"/>
    </cofactor>
</comment>
<feature type="compositionally biased region" description="Basic and acidic residues" evidence="21">
    <location>
        <begin position="186"/>
        <end position="195"/>
    </location>
</feature>
<evidence type="ECO:0000256" key="13">
    <source>
        <dbReference type="ARBA" id="ARBA00022932"/>
    </source>
</evidence>
<dbReference type="Gene3D" id="2.40.50.140">
    <property type="entry name" value="Nucleic acid-binding proteins"/>
    <property type="match status" value="1"/>
</dbReference>
<dbReference type="InterPro" id="IPR012340">
    <property type="entry name" value="NA-bd_OB-fold"/>
</dbReference>
<dbReference type="PROSITE" id="PS50160">
    <property type="entry name" value="DNA_LIGASE_A3"/>
    <property type="match status" value="1"/>
</dbReference>
<dbReference type="CDD" id="cd07906">
    <property type="entry name" value="Adenylation_DNA_ligase_LigD_LigC"/>
    <property type="match status" value="1"/>
</dbReference>
<comment type="catalytic activity">
    <reaction evidence="20">
        <text>ATP + (deoxyribonucleotide)n-3'-hydroxyl + 5'-phospho-(deoxyribonucleotide)m = (deoxyribonucleotide)n+m + AMP + diphosphate.</text>
        <dbReference type="EC" id="6.5.1.1"/>
    </reaction>
</comment>
<dbReference type="NCBIfam" id="TIGR02778">
    <property type="entry name" value="ligD_pol"/>
    <property type="match status" value="1"/>
</dbReference>
<keyword evidence="4" id="KW-0808">Transferase</keyword>
<reference evidence="23 24" key="1">
    <citation type="journal article" date="2012" name="J. Bacteriol.">
        <title>Complete genome sequence of Pelagibacterium halotolerans B2T.</title>
        <authorList>
            <person name="Huo Y.Y."/>
            <person name="Cheng H."/>
            <person name="Han X.F."/>
            <person name="Jiang X.W."/>
            <person name="Sun C."/>
            <person name="Zhang X.Q."/>
            <person name="Zhu X.F."/>
            <person name="Liu Y.F."/>
            <person name="Li P.F."/>
            <person name="Ni P.X."/>
            <person name="Wu M."/>
        </authorList>
    </citation>
    <scope>NUCLEOTIDE SEQUENCE [LARGE SCALE GENOMIC DNA]</scope>
    <source>
        <strain evidence="24">DSM 22347 / JCM 15775 / CGMCC 1.7692 / B2</strain>
    </source>
</reference>
<evidence type="ECO:0000256" key="5">
    <source>
        <dbReference type="ARBA" id="ARBA00022695"/>
    </source>
</evidence>
<dbReference type="KEGG" id="phl:KKY_1733"/>
<dbReference type="InterPro" id="IPR014143">
    <property type="entry name" value="NHEJ_ligase_prk"/>
</dbReference>
<dbReference type="CDD" id="cd04862">
    <property type="entry name" value="PaeLigD_Pol_like"/>
    <property type="match status" value="1"/>
</dbReference>
<evidence type="ECO:0000256" key="17">
    <source>
        <dbReference type="ARBA" id="ARBA00023211"/>
    </source>
</evidence>
<evidence type="ECO:0000256" key="6">
    <source>
        <dbReference type="ARBA" id="ARBA00022722"/>
    </source>
</evidence>
<dbReference type="PATRIC" id="fig|1082931.4.peg.1706"/>